<dbReference type="InterPro" id="IPR015421">
    <property type="entry name" value="PyrdxlP-dep_Trfase_major"/>
</dbReference>
<dbReference type="Proteomes" id="UP000182983">
    <property type="component" value="Unassembled WGS sequence"/>
</dbReference>
<evidence type="ECO:0000313" key="9">
    <source>
        <dbReference type="Proteomes" id="UP000182983"/>
    </source>
</evidence>
<dbReference type="SUPFAM" id="SSF53383">
    <property type="entry name" value="PLP-dependent transferases"/>
    <property type="match status" value="1"/>
</dbReference>
<comment type="similarity">
    <text evidence="2 7">Belongs to the trans-sulfuration enzymes family.</text>
</comment>
<gene>
    <name evidence="8" type="ORF">SAMN04244559_00227</name>
</gene>
<sequence length="403" mass="43127">MEATHSPRPHLPVPMKKETRLLHAGRHPERYHGAVNVPVFRASTILLPSVAAMESGGRSLFEGVRYGRFGTPTTFALEDTVAELEGGARCVATSSGLAAISGALMAFLKCGDHLLMTDSAYAPTRKFCDEVLAGLGIETTYYDPLIGGDIAALIRPNTRVVFTESPGSLTFEVQDIPAIAAAAHAAGAIVMIDNTWGVLHFQPFEKGADISIQAATKYIVGHADAMLGTITTATEALWLKVKSSVAAFGHSPGTEEMYLGLRGLRTLPVRLAHHGATALALTRWLEARPEVDRVLYPALESDPGHALWKRDFGGACGLFGVILKPASKAAVDAMLDGYEHFKLGFSWGGFESLVIPTGGHSIHRTATRWQPAGPSLRFHAGLEAVEDLIADLERGFERLTAIG</sequence>
<keyword evidence="9" id="KW-1185">Reference proteome</keyword>
<keyword evidence="3 6" id="KW-0663">Pyridoxal phosphate</keyword>
<evidence type="ECO:0000256" key="2">
    <source>
        <dbReference type="ARBA" id="ARBA00009077"/>
    </source>
</evidence>
<dbReference type="GO" id="GO:0019346">
    <property type="term" value="P:transsulfuration"/>
    <property type="evidence" value="ECO:0007669"/>
    <property type="project" value="InterPro"/>
</dbReference>
<comment type="catalytic activity">
    <reaction evidence="5">
        <text>L,L-cystathionine + H2O = L-homocysteine + pyruvate + NH4(+)</text>
        <dbReference type="Rhea" id="RHEA:13965"/>
        <dbReference type="ChEBI" id="CHEBI:15361"/>
        <dbReference type="ChEBI" id="CHEBI:15377"/>
        <dbReference type="ChEBI" id="CHEBI:28938"/>
        <dbReference type="ChEBI" id="CHEBI:58161"/>
        <dbReference type="ChEBI" id="CHEBI:58199"/>
    </reaction>
</comment>
<evidence type="ECO:0000256" key="1">
    <source>
        <dbReference type="ARBA" id="ARBA00001933"/>
    </source>
</evidence>
<dbReference type="GO" id="GO:0030170">
    <property type="term" value="F:pyridoxal phosphate binding"/>
    <property type="evidence" value="ECO:0007669"/>
    <property type="project" value="InterPro"/>
</dbReference>
<evidence type="ECO:0000256" key="3">
    <source>
        <dbReference type="ARBA" id="ARBA00022898"/>
    </source>
</evidence>
<dbReference type="EMBL" id="FNWO01000001">
    <property type="protein sequence ID" value="SEH25545.1"/>
    <property type="molecule type" value="Genomic_DNA"/>
</dbReference>
<dbReference type="GO" id="GO:0019450">
    <property type="term" value="P:L-cysteine catabolic process to pyruvate"/>
    <property type="evidence" value="ECO:0007669"/>
    <property type="project" value="TreeGrafter"/>
</dbReference>
<dbReference type="NCBIfam" id="TIGR01324">
    <property type="entry name" value="cysta_beta_ly_B"/>
    <property type="match status" value="1"/>
</dbReference>
<evidence type="ECO:0000256" key="5">
    <source>
        <dbReference type="ARBA" id="ARBA00047517"/>
    </source>
</evidence>
<dbReference type="FunFam" id="3.40.640.10:FF:000046">
    <property type="entry name" value="Cystathionine gamma-lyase"/>
    <property type="match status" value="1"/>
</dbReference>
<dbReference type="InterPro" id="IPR015422">
    <property type="entry name" value="PyrdxlP-dep_Trfase_small"/>
</dbReference>
<dbReference type="PIRSF" id="PIRSF001434">
    <property type="entry name" value="CGS"/>
    <property type="match status" value="1"/>
</dbReference>
<evidence type="ECO:0000313" key="8">
    <source>
        <dbReference type="EMBL" id="SEH25545.1"/>
    </source>
</evidence>
<dbReference type="AlphaFoldDB" id="A0A1H6GUN4"/>
<name>A0A1H6GUN4_MAGFU</name>
<accession>A0A1H6GUN4</accession>
<dbReference type="Pfam" id="PF01053">
    <property type="entry name" value="Cys_Met_Meta_PP"/>
    <property type="match status" value="1"/>
</dbReference>
<dbReference type="PANTHER" id="PTHR43500:SF1">
    <property type="entry name" value="CYSTATHIONINE BETA-LYASE-RELATED"/>
    <property type="match status" value="1"/>
</dbReference>
<dbReference type="InterPro" id="IPR000277">
    <property type="entry name" value="Cys/Met-Metab_PyrdxlP-dep_enz"/>
</dbReference>
<comment type="cofactor">
    <cofactor evidence="1 7">
        <name>pyridoxal 5'-phosphate</name>
        <dbReference type="ChEBI" id="CHEBI:597326"/>
    </cofactor>
</comment>
<dbReference type="PANTHER" id="PTHR43500">
    <property type="entry name" value="CYSTATHIONINE BETA-LYASE-RELATED"/>
    <property type="match status" value="1"/>
</dbReference>
<dbReference type="Gene3D" id="3.40.640.10">
    <property type="entry name" value="Type I PLP-dependent aspartate aminotransferase-like (Major domain)"/>
    <property type="match status" value="1"/>
</dbReference>
<evidence type="ECO:0000256" key="4">
    <source>
        <dbReference type="ARBA" id="ARBA00023239"/>
    </source>
</evidence>
<dbReference type="InterPro" id="IPR006233">
    <property type="entry name" value="Cys_b_lyase_bac"/>
</dbReference>
<reference evidence="9" key="1">
    <citation type="submission" date="2016-10" db="EMBL/GenBank/DDBJ databases">
        <authorList>
            <person name="Varghese N."/>
            <person name="Submissions S."/>
        </authorList>
    </citation>
    <scope>NUCLEOTIDE SEQUENCE [LARGE SCALE GENOMIC DNA]</scope>
    <source>
        <strain evidence="9">DSM 13234</strain>
    </source>
</reference>
<proteinExistence type="inferred from homology"/>
<keyword evidence="4 8" id="KW-0456">Lyase</keyword>
<protein>
    <submittedName>
        <fullName evidence="8">Cystathionine beta-lyase</fullName>
    </submittedName>
</protein>
<evidence type="ECO:0000256" key="7">
    <source>
        <dbReference type="RuleBase" id="RU362118"/>
    </source>
</evidence>
<dbReference type="GO" id="GO:0047804">
    <property type="term" value="F:cysteine-S-conjugate beta-lyase activity"/>
    <property type="evidence" value="ECO:0007669"/>
    <property type="project" value="InterPro"/>
</dbReference>
<evidence type="ECO:0000256" key="6">
    <source>
        <dbReference type="PIRSR" id="PIRSR001434-2"/>
    </source>
</evidence>
<dbReference type="InterPro" id="IPR015424">
    <property type="entry name" value="PyrdxlP-dep_Trfase"/>
</dbReference>
<dbReference type="Gene3D" id="3.90.1150.10">
    <property type="entry name" value="Aspartate Aminotransferase, domain 1"/>
    <property type="match status" value="1"/>
</dbReference>
<organism evidence="8 9">
    <name type="scientific">Magnetospirillum fulvum</name>
    <name type="common">Rhodospirillum fulvum</name>
    <dbReference type="NCBI Taxonomy" id="1082"/>
    <lineage>
        <taxon>Bacteria</taxon>
        <taxon>Pseudomonadati</taxon>
        <taxon>Pseudomonadota</taxon>
        <taxon>Alphaproteobacteria</taxon>
        <taxon>Rhodospirillales</taxon>
        <taxon>Rhodospirillaceae</taxon>
        <taxon>Magnetospirillum</taxon>
    </lineage>
</organism>
<feature type="modified residue" description="N6-(pyridoxal phosphate)lysine" evidence="6">
    <location>
        <position position="217"/>
    </location>
</feature>